<evidence type="ECO:0000313" key="5">
    <source>
        <dbReference type="Proteomes" id="UP000193870"/>
    </source>
</evidence>
<sequence>MAGPVLRDETGAQRALGYVLDLSGETARATMTVDDRHTNRTGRLHGGLATLLLDSAMGGTASLALDPDGSHPVVTLSLTTNYLAAGAPGDELIATARIQGGGRKVKYVDGTLATADGRIIATATGVFKSIARG</sequence>
<proteinExistence type="inferred from homology"/>
<dbReference type="GO" id="GO:0047617">
    <property type="term" value="F:fatty acyl-CoA hydrolase activity"/>
    <property type="evidence" value="ECO:0007669"/>
    <property type="project" value="InterPro"/>
</dbReference>
<dbReference type="NCBIfam" id="TIGR00369">
    <property type="entry name" value="unchar_dom_1"/>
    <property type="match status" value="1"/>
</dbReference>
<dbReference type="InterPro" id="IPR029069">
    <property type="entry name" value="HotDog_dom_sf"/>
</dbReference>
<evidence type="ECO:0000259" key="3">
    <source>
        <dbReference type="Pfam" id="PF03061"/>
    </source>
</evidence>
<dbReference type="EMBL" id="FWFV01000007">
    <property type="protein sequence ID" value="SLN55884.1"/>
    <property type="molecule type" value="Genomic_DNA"/>
</dbReference>
<evidence type="ECO:0000313" key="4">
    <source>
        <dbReference type="EMBL" id="SLN55884.1"/>
    </source>
</evidence>
<gene>
    <name evidence="4" type="ORF">PAM7066_02681</name>
</gene>
<reference evidence="4 5" key="1">
    <citation type="submission" date="2017-03" db="EMBL/GenBank/DDBJ databases">
        <authorList>
            <person name="Afonso C.L."/>
            <person name="Miller P.J."/>
            <person name="Scott M.A."/>
            <person name="Spackman E."/>
            <person name="Goraichik I."/>
            <person name="Dimitrov K.M."/>
            <person name="Suarez D.L."/>
            <person name="Swayne D.E."/>
        </authorList>
    </citation>
    <scope>NUCLEOTIDE SEQUENCE [LARGE SCALE GENOMIC DNA]</scope>
    <source>
        <strain evidence="4 5">CECT 7066</strain>
    </source>
</reference>
<dbReference type="Pfam" id="PF03061">
    <property type="entry name" value="4HBT"/>
    <property type="match status" value="1"/>
</dbReference>
<protein>
    <submittedName>
        <fullName evidence="4">Thioesterase superfamily protein</fullName>
    </submittedName>
</protein>
<evidence type="ECO:0000256" key="1">
    <source>
        <dbReference type="ARBA" id="ARBA00008324"/>
    </source>
</evidence>
<accession>A0A1Y5T4S7</accession>
<dbReference type="InterPro" id="IPR039298">
    <property type="entry name" value="ACOT13"/>
</dbReference>
<keyword evidence="2" id="KW-0378">Hydrolase</keyword>
<organism evidence="4 5">
    <name type="scientific">Palleronia marisminoris</name>
    <dbReference type="NCBI Taxonomy" id="315423"/>
    <lineage>
        <taxon>Bacteria</taxon>
        <taxon>Pseudomonadati</taxon>
        <taxon>Pseudomonadota</taxon>
        <taxon>Alphaproteobacteria</taxon>
        <taxon>Rhodobacterales</taxon>
        <taxon>Roseobacteraceae</taxon>
        <taxon>Palleronia</taxon>
    </lineage>
</organism>
<dbReference type="InterPro" id="IPR006683">
    <property type="entry name" value="Thioestr_dom"/>
</dbReference>
<name>A0A1Y5T4S7_9RHOB</name>
<dbReference type="AlphaFoldDB" id="A0A1Y5T4S7"/>
<evidence type="ECO:0000256" key="2">
    <source>
        <dbReference type="ARBA" id="ARBA00022801"/>
    </source>
</evidence>
<dbReference type="STRING" id="315423.SAMN04488020_107207"/>
<keyword evidence="5" id="KW-1185">Reference proteome</keyword>
<dbReference type="Gene3D" id="3.10.129.10">
    <property type="entry name" value="Hotdog Thioesterase"/>
    <property type="match status" value="1"/>
</dbReference>
<comment type="similarity">
    <text evidence="1">Belongs to the thioesterase PaaI family.</text>
</comment>
<dbReference type="Proteomes" id="UP000193870">
    <property type="component" value="Unassembled WGS sequence"/>
</dbReference>
<dbReference type="RefSeq" id="WP_085854672.1">
    <property type="nucleotide sequence ID" value="NZ_FOPF01000007.1"/>
</dbReference>
<dbReference type="PANTHER" id="PTHR21660:SF1">
    <property type="entry name" value="ACYL-COENZYME A THIOESTERASE 13"/>
    <property type="match status" value="1"/>
</dbReference>
<dbReference type="InterPro" id="IPR003736">
    <property type="entry name" value="PAAI_dom"/>
</dbReference>
<dbReference type="PANTHER" id="PTHR21660">
    <property type="entry name" value="THIOESTERASE SUPERFAMILY MEMBER-RELATED"/>
    <property type="match status" value="1"/>
</dbReference>
<dbReference type="CDD" id="cd03443">
    <property type="entry name" value="PaaI_thioesterase"/>
    <property type="match status" value="1"/>
</dbReference>
<dbReference type="SUPFAM" id="SSF54637">
    <property type="entry name" value="Thioesterase/thiol ester dehydrase-isomerase"/>
    <property type="match status" value="1"/>
</dbReference>
<feature type="domain" description="Thioesterase" evidence="3">
    <location>
        <begin position="42"/>
        <end position="119"/>
    </location>
</feature>